<evidence type="ECO:0000313" key="2">
    <source>
        <dbReference type="EMBL" id="PRH76559.1"/>
    </source>
</evidence>
<dbReference type="OrthoDB" id="4194218at2"/>
<proteinExistence type="predicted"/>
<feature type="region of interest" description="Disordered" evidence="1">
    <location>
        <begin position="1"/>
        <end position="26"/>
    </location>
</feature>
<dbReference type="InterPro" id="IPR009003">
    <property type="entry name" value="Peptidase_S1_PA"/>
</dbReference>
<protein>
    <recommendedName>
        <fullName evidence="4">Serine protease</fullName>
    </recommendedName>
</protein>
<sequence length="87" mass="9086">MQRAHRTQPAGTTEETAETALDHPEPVLIRDPAGRLRGAGFVADHHGTVLTSHQAVDGLTQVTVDTADGATRPVRGVHGDLGESVDG</sequence>
<dbReference type="InterPro" id="IPR043504">
    <property type="entry name" value="Peptidase_S1_PA_chymotrypsin"/>
</dbReference>
<feature type="non-terminal residue" evidence="2">
    <location>
        <position position="87"/>
    </location>
</feature>
<reference evidence="2 3" key="1">
    <citation type="submission" date="2018-03" db="EMBL/GenBank/DDBJ databases">
        <title>Novel Streptomyces sp. from soil.</title>
        <authorList>
            <person name="Tan G.Y.A."/>
            <person name="Lee Z.Y."/>
        </authorList>
    </citation>
    <scope>NUCLEOTIDE SEQUENCE [LARGE SCALE GENOMIC DNA]</scope>
    <source>
        <strain evidence="2 3">ST5x</strain>
    </source>
</reference>
<evidence type="ECO:0000256" key="1">
    <source>
        <dbReference type="SAM" id="MobiDB-lite"/>
    </source>
</evidence>
<evidence type="ECO:0008006" key="4">
    <source>
        <dbReference type="Google" id="ProtNLM"/>
    </source>
</evidence>
<evidence type="ECO:0000313" key="3">
    <source>
        <dbReference type="Proteomes" id="UP000239322"/>
    </source>
</evidence>
<gene>
    <name evidence="2" type="ORF">C6N75_24945</name>
</gene>
<accession>A0A2S9PQ63</accession>
<dbReference type="AlphaFoldDB" id="A0A2S9PQ63"/>
<dbReference type="EMBL" id="PVLV01000477">
    <property type="protein sequence ID" value="PRH76559.1"/>
    <property type="molecule type" value="Genomic_DNA"/>
</dbReference>
<organism evidence="2 3">
    <name type="scientific">Streptomyces solincola</name>
    <dbReference type="NCBI Taxonomy" id="2100817"/>
    <lineage>
        <taxon>Bacteria</taxon>
        <taxon>Bacillati</taxon>
        <taxon>Actinomycetota</taxon>
        <taxon>Actinomycetes</taxon>
        <taxon>Kitasatosporales</taxon>
        <taxon>Streptomycetaceae</taxon>
        <taxon>Streptomyces</taxon>
    </lineage>
</organism>
<feature type="region of interest" description="Disordered" evidence="1">
    <location>
        <begin position="67"/>
        <end position="87"/>
    </location>
</feature>
<keyword evidence="3" id="KW-1185">Reference proteome</keyword>
<dbReference type="Gene3D" id="2.40.10.10">
    <property type="entry name" value="Trypsin-like serine proteases"/>
    <property type="match status" value="1"/>
</dbReference>
<dbReference type="Proteomes" id="UP000239322">
    <property type="component" value="Unassembled WGS sequence"/>
</dbReference>
<dbReference type="SUPFAM" id="SSF50494">
    <property type="entry name" value="Trypsin-like serine proteases"/>
    <property type="match status" value="1"/>
</dbReference>
<comment type="caution">
    <text evidence="2">The sequence shown here is derived from an EMBL/GenBank/DDBJ whole genome shotgun (WGS) entry which is preliminary data.</text>
</comment>
<name>A0A2S9PQ63_9ACTN</name>
<dbReference type="RefSeq" id="WP_146132666.1">
    <property type="nucleotide sequence ID" value="NZ_PVLV01000477.1"/>
</dbReference>